<comment type="caution">
    <text evidence="3">The sequence shown here is derived from an EMBL/GenBank/DDBJ whole genome shotgun (WGS) entry which is preliminary data.</text>
</comment>
<dbReference type="AlphaFoldDB" id="A0A830H4L7"/>
<name>A0A830H4L7_9CHLO</name>
<keyword evidence="4" id="KW-1185">Reference proteome</keyword>
<evidence type="ECO:0000256" key="1">
    <source>
        <dbReference type="SAM" id="Coils"/>
    </source>
</evidence>
<organism evidence="3 4">
    <name type="scientific">Pycnococcus provasolii</name>
    <dbReference type="NCBI Taxonomy" id="41880"/>
    <lineage>
        <taxon>Eukaryota</taxon>
        <taxon>Viridiplantae</taxon>
        <taxon>Chlorophyta</taxon>
        <taxon>Pseudoscourfieldiophyceae</taxon>
        <taxon>Pseudoscourfieldiales</taxon>
        <taxon>Pycnococcaceae</taxon>
        <taxon>Pycnococcus</taxon>
    </lineage>
</organism>
<evidence type="ECO:0000313" key="3">
    <source>
        <dbReference type="EMBL" id="GHP01984.1"/>
    </source>
</evidence>
<keyword evidence="1" id="KW-0175">Coiled coil</keyword>
<sequence>MTLATLVSKCVWSLREARSLQGALDSTMAQDITNKQFTPGMGEQAVEELKDLVKELLRSKNSLQQECSKLEVQLSTHETEHLERVEVVARANTDRADRATEAQATRVRELESVVESRDGELATVRGELSKHKDLLTSCEATLAEERRERAELLTTISATIRAHAASPSPPPSVAESPAAGGGSVDNTPSPAAPPPVARLLASLHRFCESQESTARDAREAARAAMARLEAMELRQRDLAYAIHARHEEYMARANEVFTVPSTGVDRR</sequence>
<evidence type="ECO:0000256" key="2">
    <source>
        <dbReference type="SAM" id="MobiDB-lite"/>
    </source>
</evidence>
<feature type="coiled-coil region" evidence="1">
    <location>
        <begin position="46"/>
        <end position="80"/>
    </location>
</feature>
<accession>A0A830H4L7</accession>
<dbReference type="EMBL" id="BNJQ01000002">
    <property type="protein sequence ID" value="GHP01984.1"/>
    <property type="molecule type" value="Genomic_DNA"/>
</dbReference>
<dbReference type="Proteomes" id="UP000660262">
    <property type="component" value="Unassembled WGS sequence"/>
</dbReference>
<reference evidence="3" key="1">
    <citation type="submission" date="2020-10" db="EMBL/GenBank/DDBJ databases">
        <title>Unveiling of a novel bifunctional photoreceptor, Dualchrome1, isolated from a cosmopolitan green alga.</title>
        <authorList>
            <person name="Suzuki S."/>
            <person name="Kawachi M."/>
        </authorList>
    </citation>
    <scope>NUCLEOTIDE SEQUENCE</scope>
    <source>
        <strain evidence="3">NIES 2893</strain>
    </source>
</reference>
<feature type="region of interest" description="Disordered" evidence="2">
    <location>
        <begin position="161"/>
        <end position="195"/>
    </location>
</feature>
<gene>
    <name evidence="3" type="ORF">PPROV_000074000</name>
</gene>
<protein>
    <submittedName>
        <fullName evidence="3">Uncharacterized protein</fullName>
    </submittedName>
</protein>
<proteinExistence type="predicted"/>
<evidence type="ECO:0000313" key="4">
    <source>
        <dbReference type="Proteomes" id="UP000660262"/>
    </source>
</evidence>